<organism evidence="1 2">
    <name type="scientific">Terriglobus albidus</name>
    <dbReference type="NCBI Taxonomy" id="1592106"/>
    <lineage>
        <taxon>Bacteria</taxon>
        <taxon>Pseudomonadati</taxon>
        <taxon>Acidobacteriota</taxon>
        <taxon>Terriglobia</taxon>
        <taxon>Terriglobales</taxon>
        <taxon>Acidobacteriaceae</taxon>
        <taxon>Terriglobus</taxon>
    </lineage>
</organism>
<dbReference type="KEGG" id="talb:FTW19_07700"/>
<gene>
    <name evidence="1" type="ORF">FTW19_07700</name>
</gene>
<dbReference type="EMBL" id="CP042806">
    <property type="protein sequence ID" value="QEE27888.1"/>
    <property type="molecule type" value="Genomic_DNA"/>
</dbReference>
<protein>
    <submittedName>
        <fullName evidence="1">Uncharacterized protein</fullName>
    </submittedName>
</protein>
<name>A0A5B9E762_9BACT</name>
<proteinExistence type="predicted"/>
<accession>A0A5B9E762</accession>
<reference evidence="1 2" key="1">
    <citation type="submission" date="2019-08" db="EMBL/GenBank/DDBJ databases">
        <title>Complete genome sequence of Terriglobus albidus strain ORNL.</title>
        <authorList>
            <person name="Podar M."/>
        </authorList>
    </citation>
    <scope>NUCLEOTIDE SEQUENCE [LARGE SCALE GENOMIC DNA]</scope>
    <source>
        <strain evidence="1 2">ORNL</strain>
    </source>
</reference>
<dbReference type="Proteomes" id="UP000321820">
    <property type="component" value="Chromosome"/>
</dbReference>
<dbReference type="RefSeq" id="WP_147647078.1">
    <property type="nucleotide sequence ID" value="NZ_CP042806.1"/>
</dbReference>
<sequence>MTHNIITTGNNANLALLFPFKPSTARIYCSLWHFIEQMNASAATTLLTINAVVDISKEMTNACTLRTPERHYSASISCLIAPLESASRNFLAIYRHMATDKEWHLSC</sequence>
<keyword evidence="2" id="KW-1185">Reference proteome</keyword>
<evidence type="ECO:0000313" key="2">
    <source>
        <dbReference type="Proteomes" id="UP000321820"/>
    </source>
</evidence>
<dbReference type="AlphaFoldDB" id="A0A5B9E762"/>
<evidence type="ECO:0000313" key="1">
    <source>
        <dbReference type="EMBL" id="QEE27888.1"/>
    </source>
</evidence>